<feature type="compositionally biased region" description="Low complexity" evidence="1">
    <location>
        <begin position="141"/>
        <end position="152"/>
    </location>
</feature>
<evidence type="ECO:0000313" key="4">
    <source>
        <dbReference type="Proteomes" id="UP001295740"/>
    </source>
</evidence>
<keyword evidence="2" id="KW-0732">Signal</keyword>
<feature type="region of interest" description="Disordered" evidence="1">
    <location>
        <begin position="126"/>
        <end position="158"/>
    </location>
</feature>
<feature type="compositionally biased region" description="Acidic residues" evidence="1">
    <location>
        <begin position="126"/>
        <end position="140"/>
    </location>
</feature>
<dbReference type="AlphaFoldDB" id="A0AAI8VLB3"/>
<dbReference type="EMBL" id="CAUWAG010000010">
    <property type="protein sequence ID" value="CAJ2507041.1"/>
    <property type="molecule type" value="Genomic_DNA"/>
</dbReference>
<feature type="signal peptide" evidence="2">
    <location>
        <begin position="1"/>
        <end position="19"/>
    </location>
</feature>
<feature type="region of interest" description="Disordered" evidence="1">
    <location>
        <begin position="58"/>
        <end position="100"/>
    </location>
</feature>
<comment type="caution">
    <text evidence="3">The sequence shown here is derived from an EMBL/GenBank/DDBJ whole genome shotgun (WGS) entry which is preliminary data.</text>
</comment>
<keyword evidence="4" id="KW-1185">Reference proteome</keyword>
<name>A0AAI8VLB3_9PEZI</name>
<proteinExistence type="predicted"/>
<feature type="chain" id="PRO_5042574817" evidence="2">
    <location>
        <begin position="20"/>
        <end position="215"/>
    </location>
</feature>
<evidence type="ECO:0000313" key="3">
    <source>
        <dbReference type="EMBL" id="CAJ2507041.1"/>
    </source>
</evidence>
<reference evidence="3" key="1">
    <citation type="submission" date="2023-10" db="EMBL/GenBank/DDBJ databases">
        <authorList>
            <person name="Hackl T."/>
        </authorList>
    </citation>
    <scope>NUCLEOTIDE SEQUENCE</scope>
</reference>
<accession>A0AAI8VLB3</accession>
<organism evidence="3 4">
    <name type="scientific">Anthostomella pinea</name>
    <dbReference type="NCBI Taxonomy" id="933095"/>
    <lineage>
        <taxon>Eukaryota</taxon>
        <taxon>Fungi</taxon>
        <taxon>Dikarya</taxon>
        <taxon>Ascomycota</taxon>
        <taxon>Pezizomycotina</taxon>
        <taxon>Sordariomycetes</taxon>
        <taxon>Xylariomycetidae</taxon>
        <taxon>Xylariales</taxon>
        <taxon>Xylariaceae</taxon>
        <taxon>Anthostomella</taxon>
    </lineage>
</organism>
<feature type="compositionally biased region" description="Polar residues" evidence="1">
    <location>
        <begin position="67"/>
        <end position="88"/>
    </location>
</feature>
<evidence type="ECO:0000256" key="2">
    <source>
        <dbReference type="SAM" id="SignalP"/>
    </source>
</evidence>
<dbReference type="Proteomes" id="UP001295740">
    <property type="component" value="Unassembled WGS sequence"/>
</dbReference>
<gene>
    <name evidence="3" type="ORF">KHLLAP_LOCUS7509</name>
</gene>
<evidence type="ECO:0000256" key="1">
    <source>
        <dbReference type="SAM" id="MobiDB-lite"/>
    </source>
</evidence>
<sequence>MRFSTTAKISILALANTAACEESWVGGLAGRASAIVGKPKQTRQLDFGGSEITIGGIDLGESDRSLTESSTDGTALTDSTGLSLSNPLQDAAGQAEVARPAADEAGAGSLIELLALLGGGAAAEDEAAAGDAPAEEEAAAEDAAAGEAAANDAAEEGTATEDIAAVEEAEDFDGNLGIILDGEANAINLGGDLGVTQGSDGSQSVGGEAGINIVA</sequence>
<protein>
    <submittedName>
        <fullName evidence="3">Uu.00g082270.m01.CDS01</fullName>
    </submittedName>
</protein>